<name>A0ACB6QAD6_9PLEO</name>
<organism evidence="1 2">
    <name type="scientific">Lindgomyces ingoldianus</name>
    <dbReference type="NCBI Taxonomy" id="673940"/>
    <lineage>
        <taxon>Eukaryota</taxon>
        <taxon>Fungi</taxon>
        <taxon>Dikarya</taxon>
        <taxon>Ascomycota</taxon>
        <taxon>Pezizomycotina</taxon>
        <taxon>Dothideomycetes</taxon>
        <taxon>Pleosporomycetidae</taxon>
        <taxon>Pleosporales</taxon>
        <taxon>Lindgomycetaceae</taxon>
        <taxon>Lindgomyces</taxon>
    </lineage>
</organism>
<keyword evidence="2" id="KW-1185">Reference proteome</keyword>
<reference evidence="1" key="1">
    <citation type="journal article" date="2020" name="Stud. Mycol.">
        <title>101 Dothideomycetes genomes: a test case for predicting lifestyles and emergence of pathogens.</title>
        <authorList>
            <person name="Haridas S."/>
            <person name="Albert R."/>
            <person name="Binder M."/>
            <person name="Bloem J."/>
            <person name="Labutti K."/>
            <person name="Salamov A."/>
            <person name="Andreopoulos B."/>
            <person name="Baker S."/>
            <person name="Barry K."/>
            <person name="Bills G."/>
            <person name="Bluhm B."/>
            <person name="Cannon C."/>
            <person name="Castanera R."/>
            <person name="Culley D."/>
            <person name="Daum C."/>
            <person name="Ezra D."/>
            <person name="Gonzalez J."/>
            <person name="Henrissat B."/>
            <person name="Kuo A."/>
            <person name="Liang C."/>
            <person name="Lipzen A."/>
            <person name="Lutzoni F."/>
            <person name="Magnuson J."/>
            <person name="Mondo S."/>
            <person name="Nolan M."/>
            <person name="Ohm R."/>
            <person name="Pangilinan J."/>
            <person name="Park H.-J."/>
            <person name="Ramirez L."/>
            <person name="Alfaro M."/>
            <person name="Sun H."/>
            <person name="Tritt A."/>
            <person name="Yoshinaga Y."/>
            <person name="Zwiers L.-H."/>
            <person name="Turgeon B."/>
            <person name="Goodwin S."/>
            <person name="Spatafora J."/>
            <person name="Crous P."/>
            <person name="Grigoriev I."/>
        </authorList>
    </citation>
    <scope>NUCLEOTIDE SEQUENCE</scope>
    <source>
        <strain evidence="1">ATCC 200398</strain>
    </source>
</reference>
<evidence type="ECO:0000313" key="2">
    <source>
        <dbReference type="Proteomes" id="UP000799755"/>
    </source>
</evidence>
<evidence type="ECO:0000313" key="1">
    <source>
        <dbReference type="EMBL" id="KAF2463924.1"/>
    </source>
</evidence>
<sequence>MSKNKTKRARREAKREHHKKASKLKPQPTTNSSKPLQTAQQKKQKANAKAQKPPPHTQASQQQHPIPFGEYDNILLVGEGDFSFTRSLVVEHGCANVTATSFDSEDELRKKYPTFPTIHSELTALTPPVPFHYTIDATKLSTYKCLKPTAHSPYDIIAFQFPHTGGLSRDVNRQVRANQALLVAFLRSCLETGIVRERRKLAVEKQRSQKLGAGDAASAGGGASAAMLGAKSKTASAGEEKEFLRTGGKIIVTLFEGEPYTLWNIRDLARHTGLKVVESFRFDWERYPGYRHVRTLGAIDGGGGWKGEDREARMYVFEKVGIKDEDGEGEDGRSPKKQKKGRKRAREGSGDSGSSDDD</sequence>
<dbReference type="Proteomes" id="UP000799755">
    <property type="component" value="Unassembled WGS sequence"/>
</dbReference>
<proteinExistence type="predicted"/>
<gene>
    <name evidence="1" type="ORF">BDR25DRAFT_105530</name>
</gene>
<protein>
    <submittedName>
        <fullName evidence="1">Uncharacterized protein</fullName>
    </submittedName>
</protein>
<accession>A0ACB6QAD6</accession>
<comment type="caution">
    <text evidence="1">The sequence shown here is derived from an EMBL/GenBank/DDBJ whole genome shotgun (WGS) entry which is preliminary data.</text>
</comment>
<dbReference type="EMBL" id="MU003544">
    <property type="protein sequence ID" value="KAF2463924.1"/>
    <property type="molecule type" value="Genomic_DNA"/>
</dbReference>